<sequence>MAYSTCHPACILSSMGQSFPTHPLPSHLLECAHRLTALPRPPSSATTRHRSTFALAVLCSPQTARKILAGLMGERRDGLDERKAGPNKARLRRARRSCHDPRLECAVRHAGFFCPWQSLCLKVCLIV</sequence>
<dbReference type="AlphaFoldDB" id="A0A2T2ZVD2"/>
<name>A0A2T2ZVD2_9PEZI</name>
<protein>
    <submittedName>
        <fullName evidence="1">Uncharacterized protein</fullName>
    </submittedName>
</protein>
<proteinExistence type="predicted"/>
<dbReference type="EMBL" id="KZ678640">
    <property type="protein sequence ID" value="PSR77746.1"/>
    <property type="molecule type" value="Genomic_DNA"/>
</dbReference>
<organism evidence="1 2">
    <name type="scientific">Coniella lustricola</name>
    <dbReference type="NCBI Taxonomy" id="2025994"/>
    <lineage>
        <taxon>Eukaryota</taxon>
        <taxon>Fungi</taxon>
        <taxon>Dikarya</taxon>
        <taxon>Ascomycota</taxon>
        <taxon>Pezizomycotina</taxon>
        <taxon>Sordariomycetes</taxon>
        <taxon>Sordariomycetidae</taxon>
        <taxon>Diaporthales</taxon>
        <taxon>Schizoparmaceae</taxon>
        <taxon>Coniella</taxon>
    </lineage>
</organism>
<keyword evidence="2" id="KW-1185">Reference proteome</keyword>
<reference evidence="1 2" key="1">
    <citation type="journal article" date="2018" name="Mycol. Prog.">
        <title>Coniella lustricola, a new species from submerged detritus.</title>
        <authorList>
            <person name="Raudabaugh D.B."/>
            <person name="Iturriaga T."/>
            <person name="Carver A."/>
            <person name="Mondo S."/>
            <person name="Pangilinan J."/>
            <person name="Lipzen A."/>
            <person name="He G."/>
            <person name="Amirebrahimi M."/>
            <person name="Grigoriev I.V."/>
            <person name="Miller A.N."/>
        </authorList>
    </citation>
    <scope>NUCLEOTIDE SEQUENCE [LARGE SCALE GENOMIC DNA]</scope>
    <source>
        <strain evidence="1 2">B22-T-1</strain>
    </source>
</reference>
<accession>A0A2T2ZVD2</accession>
<gene>
    <name evidence="1" type="ORF">BD289DRAFT_139123</name>
</gene>
<dbReference type="InParanoid" id="A0A2T2ZVD2"/>
<evidence type="ECO:0000313" key="2">
    <source>
        <dbReference type="Proteomes" id="UP000241462"/>
    </source>
</evidence>
<dbReference type="Proteomes" id="UP000241462">
    <property type="component" value="Unassembled WGS sequence"/>
</dbReference>
<evidence type="ECO:0000313" key="1">
    <source>
        <dbReference type="EMBL" id="PSR77746.1"/>
    </source>
</evidence>